<keyword evidence="12" id="KW-0560">Oxidoreductase</keyword>
<evidence type="ECO:0000256" key="5">
    <source>
        <dbReference type="ARBA" id="ARBA00012019"/>
    </source>
</evidence>
<dbReference type="InterPro" id="IPR001199">
    <property type="entry name" value="Cyt_B5-like_heme/steroid-bd"/>
</dbReference>
<dbReference type="STRING" id="1507870.A0A1V8T129"/>
<evidence type="ECO:0000256" key="8">
    <source>
        <dbReference type="ARBA" id="ARBA00022692"/>
    </source>
</evidence>
<evidence type="ECO:0000256" key="9">
    <source>
        <dbReference type="ARBA" id="ARBA00022723"/>
    </source>
</evidence>
<evidence type="ECO:0000256" key="10">
    <source>
        <dbReference type="ARBA" id="ARBA00022919"/>
    </source>
</evidence>
<dbReference type="Pfam" id="PF00173">
    <property type="entry name" value="Cyt-b5"/>
    <property type="match status" value="1"/>
</dbReference>
<dbReference type="Proteomes" id="UP000192596">
    <property type="component" value="Unassembled WGS sequence"/>
</dbReference>
<keyword evidence="10" id="KW-0746">Sphingolipid metabolism</keyword>
<keyword evidence="9" id="KW-0479">Metal-binding</keyword>
<dbReference type="InterPro" id="IPR036400">
    <property type="entry name" value="Cyt_B5-like_heme/steroid_sf"/>
</dbReference>
<feature type="transmembrane region" description="Helical" evidence="16">
    <location>
        <begin position="288"/>
        <end position="307"/>
    </location>
</feature>
<feature type="transmembrane region" description="Helical" evidence="16">
    <location>
        <begin position="239"/>
        <end position="267"/>
    </location>
</feature>
<keyword evidence="7" id="KW-0349">Heme</keyword>
<dbReference type="GO" id="GO:0016717">
    <property type="term" value="F:oxidoreductase activity, acting on paired donors, with oxidation of a pair of donors resulting in the reduction of molecular oxygen to two molecules of water"/>
    <property type="evidence" value="ECO:0007669"/>
    <property type="project" value="TreeGrafter"/>
</dbReference>
<evidence type="ECO:0000313" key="19">
    <source>
        <dbReference type="Proteomes" id="UP000192596"/>
    </source>
</evidence>
<reference evidence="19" key="1">
    <citation type="submission" date="2017-03" db="EMBL/GenBank/DDBJ databases">
        <title>Genomes of endolithic fungi from Antarctica.</title>
        <authorList>
            <person name="Coleine C."/>
            <person name="Masonjones S."/>
            <person name="Stajich J.E."/>
        </authorList>
    </citation>
    <scope>NUCLEOTIDE SEQUENCE [LARGE SCALE GENOMIC DNA]</scope>
    <source>
        <strain evidence="19">CCFEE 5527</strain>
    </source>
</reference>
<evidence type="ECO:0000256" key="6">
    <source>
        <dbReference type="ARBA" id="ARBA00016939"/>
    </source>
</evidence>
<protein>
    <recommendedName>
        <fullName evidence="6">Delta 8-(E)-sphingolipid desaturase</fullName>
        <ecNumber evidence="5">1.14.19.18</ecNumber>
    </recommendedName>
</protein>
<comment type="subcellular location">
    <subcellularLocation>
        <location evidence="1">Membrane</location>
        <topology evidence="1">Multi-pass membrane protein</topology>
    </subcellularLocation>
</comment>
<comment type="pathway">
    <text evidence="3">Sphingolipid metabolism.</text>
</comment>
<dbReference type="InterPro" id="IPR012171">
    <property type="entry name" value="Fatty_acid_desaturase"/>
</dbReference>
<keyword evidence="11 16" id="KW-1133">Transmembrane helix</keyword>
<dbReference type="GO" id="GO:0016020">
    <property type="term" value="C:membrane"/>
    <property type="evidence" value="ECO:0007669"/>
    <property type="project" value="UniProtKB-SubCell"/>
</dbReference>
<feature type="transmembrane region" description="Helical" evidence="16">
    <location>
        <begin position="347"/>
        <end position="365"/>
    </location>
</feature>
<dbReference type="PROSITE" id="PS50255">
    <property type="entry name" value="CYTOCHROME_B5_2"/>
    <property type="match status" value="1"/>
</dbReference>
<feature type="transmembrane region" description="Helical" evidence="16">
    <location>
        <begin position="409"/>
        <end position="427"/>
    </location>
</feature>
<keyword evidence="19" id="KW-1185">Reference proteome</keyword>
<sequence length="570" mass="63991">MGVDQVLSRGEVESLIAAGNTLVVFQGDVLRLNTWADKHPGGSLVFQHMIGRDATDEMNISHSIRTIKTMRAYRIGKISGQWENFTPPIQGGVFRSQEEQDAAAAGLAALHKLDSASTTGYDSAYVSEDSSDSSVEGVEDAQMRQRLLNGSPKPQSVGFSSIEDAAFTKAAQDGLSSKETYIANSIQHNIDADLDKYPSLDAATQRDIAVKFQALHERVRNEGYYDLRPIEYGKEMLRYTALFIVFVTLLNKGWYFFSACFLGLFWHQIMFTAHDAGHRGITADITKDTMIGIFIADFCCGLSIGWWKSSHNVHHLVTNSPEHDPDIQNVPLFATSPSFFDSITSTYYGGFVFPWDAFAGVAVLFQKYTYYPIMAVARFNLYILSWGYLLSPRSRTKGKMWWTRPTEVVGISVYFFMFFYVCLWRSIPTWTSRAIFLLTSHLITMPLHVQITLSHWGTSTADLGPAESFAQRQLRTTMDVACPQWLDFIHGGLQFQAVHHLFPRVPRHNLRKLQALVRDFCKETEIEYLIHDFVAGNGKVLGKLQEVADQARILAACQAHMAATGESGLH</sequence>
<dbReference type="SUPFAM" id="SSF55856">
    <property type="entry name" value="Cytochrome b5-like heme/steroid binding domain"/>
    <property type="match status" value="1"/>
</dbReference>
<evidence type="ECO:0000256" key="1">
    <source>
        <dbReference type="ARBA" id="ARBA00004141"/>
    </source>
</evidence>
<evidence type="ECO:0000256" key="2">
    <source>
        <dbReference type="ARBA" id="ARBA00004760"/>
    </source>
</evidence>
<keyword evidence="13" id="KW-0408">Iron</keyword>
<keyword evidence="14" id="KW-0443">Lipid metabolism</keyword>
<dbReference type="AlphaFoldDB" id="A0A1V8T129"/>
<evidence type="ECO:0000256" key="16">
    <source>
        <dbReference type="SAM" id="Phobius"/>
    </source>
</evidence>
<dbReference type="UniPathway" id="UPA00222"/>
<dbReference type="PIRSF" id="PIRSF015921">
    <property type="entry name" value="FA_sphinglp_des"/>
    <property type="match status" value="1"/>
</dbReference>
<dbReference type="EC" id="1.14.19.18" evidence="5"/>
<organism evidence="18 19">
    <name type="scientific">Cryoendolithus antarcticus</name>
    <dbReference type="NCBI Taxonomy" id="1507870"/>
    <lineage>
        <taxon>Eukaryota</taxon>
        <taxon>Fungi</taxon>
        <taxon>Dikarya</taxon>
        <taxon>Ascomycota</taxon>
        <taxon>Pezizomycotina</taxon>
        <taxon>Dothideomycetes</taxon>
        <taxon>Dothideomycetidae</taxon>
        <taxon>Cladosporiales</taxon>
        <taxon>Cladosporiaceae</taxon>
        <taxon>Cryoendolithus</taxon>
    </lineage>
</organism>
<dbReference type="GO" id="GO:0046872">
    <property type="term" value="F:metal ion binding"/>
    <property type="evidence" value="ECO:0007669"/>
    <property type="project" value="UniProtKB-KW"/>
</dbReference>
<dbReference type="SMART" id="SM01117">
    <property type="entry name" value="Cyt-b5"/>
    <property type="match status" value="1"/>
</dbReference>
<dbReference type="PANTHER" id="PTHR19353">
    <property type="entry name" value="FATTY ACID DESATURASE 2"/>
    <property type="match status" value="1"/>
</dbReference>
<evidence type="ECO:0000256" key="15">
    <source>
        <dbReference type="ARBA" id="ARBA00023136"/>
    </source>
</evidence>
<feature type="transmembrane region" description="Helical" evidence="16">
    <location>
        <begin position="370"/>
        <end position="389"/>
    </location>
</feature>
<evidence type="ECO:0000256" key="3">
    <source>
        <dbReference type="ARBA" id="ARBA00004991"/>
    </source>
</evidence>
<proteinExistence type="inferred from homology"/>
<dbReference type="Gene3D" id="3.10.120.10">
    <property type="entry name" value="Cytochrome b5-like heme/steroid binding domain"/>
    <property type="match status" value="1"/>
</dbReference>
<dbReference type="GO" id="GO:0006665">
    <property type="term" value="P:sphingolipid metabolic process"/>
    <property type="evidence" value="ECO:0007669"/>
    <property type="project" value="UniProtKB-UniPathway"/>
</dbReference>
<evidence type="ECO:0000256" key="12">
    <source>
        <dbReference type="ARBA" id="ARBA00023002"/>
    </source>
</evidence>
<evidence type="ECO:0000256" key="4">
    <source>
        <dbReference type="ARBA" id="ARBA00009295"/>
    </source>
</evidence>
<comment type="pathway">
    <text evidence="2">Lipid metabolism; sphingolipid metabolism.</text>
</comment>
<dbReference type="InterPro" id="IPR005804">
    <property type="entry name" value="FA_desaturase_dom"/>
</dbReference>
<evidence type="ECO:0000256" key="11">
    <source>
        <dbReference type="ARBA" id="ARBA00022989"/>
    </source>
</evidence>
<name>A0A1V8T129_9PEZI</name>
<dbReference type="InParanoid" id="A0A1V8T129"/>
<evidence type="ECO:0000259" key="17">
    <source>
        <dbReference type="PROSITE" id="PS50255"/>
    </source>
</evidence>
<comment type="similarity">
    <text evidence="4">Belongs to the fatty acid desaturase type 1 family.</text>
</comment>
<gene>
    <name evidence="18" type="ORF">B0A48_08054</name>
</gene>
<keyword evidence="8 16" id="KW-0812">Transmembrane</keyword>
<evidence type="ECO:0000313" key="18">
    <source>
        <dbReference type="EMBL" id="OQO05034.1"/>
    </source>
</evidence>
<evidence type="ECO:0000256" key="7">
    <source>
        <dbReference type="ARBA" id="ARBA00022617"/>
    </source>
</evidence>
<feature type="domain" description="Cytochrome b5 heme-binding" evidence="17">
    <location>
        <begin position="4"/>
        <end position="79"/>
    </location>
</feature>
<comment type="caution">
    <text evidence="18">The sequence shown here is derived from an EMBL/GenBank/DDBJ whole genome shotgun (WGS) entry which is preliminary data.</text>
</comment>
<accession>A0A1V8T129</accession>
<keyword evidence="15 16" id="KW-0472">Membrane</keyword>
<dbReference type="PANTHER" id="PTHR19353:SF30">
    <property type="entry name" value="DELTA 8-(E)-SPHINGOLIPID DESATURASE"/>
    <property type="match status" value="1"/>
</dbReference>
<dbReference type="CDD" id="cd03506">
    <property type="entry name" value="Delta6-FADS-like"/>
    <property type="match status" value="1"/>
</dbReference>
<evidence type="ECO:0000256" key="13">
    <source>
        <dbReference type="ARBA" id="ARBA00023004"/>
    </source>
</evidence>
<dbReference type="OrthoDB" id="260091at2759"/>
<evidence type="ECO:0000256" key="14">
    <source>
        <dbReference type="ARBA" id="ARBA00023098"/>
    </source>
</evidence>
<dbReference type="Pfam" id="PF00487">
    <property type="entry name" value="FA_desaturase"/>
    <property type="match status" value="1"/>
</dbReference>
<dbReference type="EMBL" id="NAJO01000020">
    <property type="protein sequence ID" value="OQO05034.1"/>
    <property type="molecule type" value="Genomic_DNA"/>
</dbReference>